<protein>
    <submittedName>
        <fullName evidence="1">10861_t:CDS:1</fullName>
    </submittedName>
</protein>
<feature type="non-terminal residue" evidence="1">
    <location>
        <position position="383"/>
    </location>
</feature>
<organism evidence="1 2">
    <name type="scientific">Dentiscutata heterogama</name>
    <dbReference type="NCBI Taxonomy" id="1316150"/>
    <lineage>
        <taxon>Eukaryota</taxon>
        <taxon>Fungi</taxon>
        <taxon>Fungi incertae sedis</taxon>
        <taxon>Mucoromycota</taxon>
        <taxon>Glomeromycotina</taxon>
        <taxon>Glomeromycetes</taxon>
        <taxon>Diversisporales</taxon>
        <taxon>Gigasporaceae</taxon>
        <taxon>Dentiscutata</taxon>
    </lineage>
</organism>
<sequence length="383" mass="44335">MIAKVIPSINSSVDSSTTNISVYFYSPVYLSTGNITIYKASDQKIRQTVSATSEFCKLSDNGSVVYINIVNSTFNEYGEKYYVKMDNNFAKDKYYNEPLRGIESDVWLIESVYRVPPSETAAKGLAVLTIDASKKFLALSRTNQSAYFDKLLDELVYKIPVRRERLSSDEKFQNFDEFGQIVISIRIDLPINENENTVPGVFSNLNSMILHKNITIFSAGVTNDLNSTLGFRPVESLWDQFKSQIIGAIAIYTVYNGRIKYSDFKEWVNRRRELVAVFIILAVTDHEYLTILKDAPRFIEVAIDYKYLTIMKDDPESEKAKTDYEYLKVLKDELKSDEINQIKKIYMFRQIFKFAIIYGALFDIFRNILQIVIQVRIHYYNLF</sequence>
<keyword evidence="2" id="KW-1185">Reference proteome</keyword>
<name>A0ACA9NW11_9GLOM</name>
<proteinExistence type="predicted"/>
<dbReference type="EMBL" id="CAJVPU010021223">
    <property type="protein sequence ID" value="CAG8680319.1"/>
    <property type="molecule type" value="Genomic_DNA"/>
</dbReference>
<dbReference type="Proteomes" id="UP000789702">
    <property type="component" value="Unassembled WGS sequence"/>
</dbReference>
<gene>
    <name evidence="1" type="ORF">DHETER_LOCUS10618</name>
</gene>
<evidence type="ECO:0000313" key="2">
    <source>
        <dbReference type="Proteomes" id="UP000789702"/>
    </source>
</evidence>
<accession>A0ACA9NW11</accession>
<comment type="caution">
    <text evidence="1">The sequence shown here is derived from an EMBL/GenBank/DDBJ whole genome shotgun (WGS) entry which is preliminary data.</text>
</comment>
<reference evidence="1" key="1">
    <citation type="submission" date="2021-06" db="EMBL/GenBank/DDBJ databases">
        <authorList>
            <person name="Kallberg Y."/>
            <person name="Tangrot J."/>
            <person name="Rosling A."/>
        </authorList>
    </citation>
    <scope>NUCLEOTIDE SEQUENCE</scope>
    <source>
        <strain evidence="1">IL203A</strain>
    </source>
</reference>
<feature type="non-terminal residue" evidence="1">
    <location>
        <position position="1"/>
    </location>
</feature>
<evidence type="ECO:0000313" key="1">
    <source>
        <dbReference type="EMBL" id="CAG8680319.1"/>
    </source>
</evidence>